<dbReference type="Pfam" id="PF02563">
    <property type="entry name" value="Poly_export"/>
    <property type="match status" value="1"/>
</dbReference>
<evidence type="ECO:0000256" key="10">
    <source>
        <dbReference type="ARBA" id="ARBA00023114"/>
    </source>
</evidence>
<dbReference type="PANTHER" id="PTHR33619">
    <property type="entry name" value="POLYSACCHARIDE EXPORT PROTEIN GFCE-RELATED"/>
    <property type="match status" value="1"/>
</dbReference>
<evidence type="ECO:0000256" key="4">
    <source>
        <dbReference type="ARBA" id="ARBA00022452"/>
    </source>
</evidence>
<dbReference type="Proteomes" id="UP000184212">
    <property type="component" value="Unassembled WGS sequence"/>
</dbReference>
<dbReference type="Gene3D" id="3.10.560.10">
    <property type="entry name" value="Outer membrane lipoprotein wza domain like"/>
    <property type="match status" value="1"/>
</dbReference>
<proteinExistence type="inferred from homology"/>
<evidence type="ECO:0000256" key="6">
    <source>
        <dbReference type="ARBA" id="ARBA00022692"/>
    </source>
</evidence>
<evidence type="ECO:0000259" key="16">
    <source>
        <dbReference type="Pfam" id="PF02563"/>
    </source>
</evidence>
<evidence type="ECO:0000256" key="1">
    <source>
        <dbReference type="ARBA" id="ARBA00004571"/>
    </source>
</evidence>
<dbReference type="GO" id="GO:0015288">
    <property type="term" value="F:porin activity"/>
    <property type="evidence" value="ECO:0007669"/>
    <property type="project" value="UniProtKB-KW"/>
</dbReference>
<keyword evidence="4" id="KW-1134">Transmembrane beta strand</keyword>
<evidence type="ECO:0000256" key="5">
    <source>
        <dbReference type="ARBA" id="ARBA00022597"/>
    </source>
</evidence>
<dbReference type="GO" id="GO:0015159">
    <property type="term" value="F:polysaccharide transmembrane transporter activity"/>
    <property type="evidence" value="ECO:0007669"/>
    <property type="project" value="InterPro"/>
</dbReference>
<sequence length="264" mass="30070">MTRNWLLFGLALIFFSACVPNKKLVYYQKDDLKHRKNIPRDTVLRKHTLNIQEYRIQPLDMVSVSFETLTDENDTFDFLGKLSPQTRMSGGVNSAQMGGILVDREGYIEYAVLGKIKLAGLTPFQAEDSIRAVASKYLPNVIVRLRLLNFRFTVLGEVSKEQTVVSQNTRLTISEALGLAGGLSELADRTLVKVIRQREGITEVYYINLLEEEFIESPHYYVQQNDVIVVPPLKQRTFRKYFTSNLAIITTAISFGLLILTLTR</sequence>
<evidence type="ECO:0000256" key="11">
    <source>
        <dbReference type="ARBA" id="ARBA00023136"/>
    </source>
</evidence>
<dbReference type="OrthoDB" id="662756at2"/>
<keyword evidence="10" id="KW-0626">Porin</keyword>
<dbReference type="InterPro" id="IPR003715">
    <property type="entry name" value="Poly_export_N"/>
</dbReference>
<dbReference type="AlphaFoldDB" id="A0A1M5KZ95"/>
<evidence type="ECO:0000256" key="2">
    <source>
        <dbReference type="ARBA" id="ARBA00009450"/>
    </source>
</evidence>
<reference evidence="18 19" key="1">
    <citation type="submission" date="2016-11" db="EMBL/GenBank/DDBJ databases">
        <authorList>
            <person name="Jaros S."/>
            <person name="Januszkiewicz K."/>
            <person name="Wedrychowicz H."/>
        </authorList>
    </citation>
    <scope>NUCLEOTIDE SEQUENCE [LARGE SCALE GENOMIC DNA]</scope>
    <source>
        <strain evidence="18 19">DSM 24574</strain>
    </source>
</reference>
<evidence type="ECO:0000256" key="9">
    <source>
        <dbReference type="ARBA" id="ARBA00023065"/>
    </source>
</evidence>
<comment type="similarity">
    <text evidence="2">Belongs to the BexD/CtrA/VexA family.</text>
</comment>
<dbReference type="STRING" id="947013.SAMN04488109_0921"/>
<dbReference type="Gene3D" id="3.30.1950.10">
    <property type="entry name" value="wza like domain"/>
    <property type="match status" value="1"/>
</dbReference>
<dbReference type="RefSeq" id="WP_073131491.1">
    <property type="nucleotide sequence ID" value="NZ_FQWQ01000001.1"/>
</dbReference>
<evidence type="ECO:0000313" key="18">
    <source>
        <dbReference type="EMBL" id="SHG58000.1"/>
    </source>
</evidence>
<gene>
    <name evidence="18" type="ORF">SAMN04488109_0921</name>
</gene>
<keyword evidence="15" id="KW-1133">Transmembrane helix</keyword>
<evidence type="ECO:0000256" key="3">
    <source>
        <dbReference type="ARBA" id="ARBA00022448"/>
    </source>
</evidence>
<keyword evidence="11 15" id="KW-0472">Membrane</keyword>
<feature type="domain" description="SLBB" evidence="17">
    <location>
        <begin position="151"/>
        <end position="230"/>
    </location>
</feature>
<comment type="subcellular location">
    <subcellularLocation>
        <location evidence="1">Cell outer membrane</location>
        <topology evidence="1">Multi-pass membrane protein</topology>
    </subcellularLocation>
</comment>
<evidence type="ECO:0000256" key="12">
    <source>
        <dbReference type="ARBA" id="ARBA00023139"/>
    </source>
</evidence>
<evidence type="ECO:0000313" key="19">
    <source>
        <dbReference type="Proteomes" id="UP000184212"/>
    </source>
</evidence>
<dbReference type="GO" id="GO:0006811">
    <property type="term" value="P:monoatomic ion transport"/>
    <property type="evidence" value="ECO:0007669"/>
    <property type="project" value="UniProtKB-KW"/>
</dbReference>
<dbReference type="GO" id="GO:0009279">
    <property type="term" value="C:cell outer membrane"/>
    <property type="evidence" value="ECO:0007669"/>
    <property type="project" value="UniProtKB-SubCell"/>
</dbReference>
<keyword evidence="3" id="KW-0813">Transport</keyword>
<feature type="domain" description="Polysaccharide export protein N-terminal" evidence="16">
    <location>
        <begin position="52"/>
        <end position="146"/>
    </location>
</feature>
<dbReference type="InterPro" id="IPR049712">
    <property type="entry name" value="Poly_export"/>
</dbReference>
<evidence type="ECO:0000256" key="8">
    <source>
        <dbReference type="ARBA" id="ARBA00023047"/>
    </source>
</evidence>
<dbReference type="PANTHER" id="PTHR33619:SF3">
    <property type="entry name" value="POLYSACCHARIDE EXPORT PROTEIN GFCE-RELATED"/>
    <property type="match status" value="1"/>
</dbReference>
<evidence type="ECO:0000256" key="7">
    <source>
        <dbReference type="ARBA" id="ARBA00022729"/>
    </source>
</evidence>
<dbReference type="GO" id="GO:0046930">
    <property type="term" value="C:pore complex"/>
    <property type="evidence" value="ECO:0007669"/>
    <property type="project" value="UniProtKB-KW"/>
</dbReference>
<keyword evidence="7" id="KW-0732">Signal</keyword>
<keyword evidence="9" id="KW-0406">Ion transport</keyword>
<keyword evidence="19" id="KW-1185">Reference proteome</keyword>
<organism evidence="18 19">
    <name type="scientific">Chryseolinea serpens</name>
    <dbReference type="NCBI Taxonomy" id="947013"/>
    <lineage>
        <taxon>Bacteria</taxon>
        <taxon>Pseudomonadati</taxon>
        <taxon>Bacteroidota</taxon>
        <taxon>Cytophagia</taxon>
        <taxon>Cytophagales</taxon>
        <taxon>Fulvivirgaceae</taxon>
        <taxon>Chryseolinea</taxon>
    </lineage>
</organism>
<evidence type="ECO:0000256" key="15">
    <source>
        <dbReference type="SAM" id="Phobius"/>
    </source>
</evidence>
<name>A0A1M5KZ95_9BACT</name>
<dbReference type="PROSITE" id="PS51257">
    <property type="entry name" value="PROKAR_LIPOPROTEIN"/>
    <property type="match status" value="1"/>
</dbReference>
<feature type="transmembrane region" description="Helical" evidence="15">
    <location>
        <begin position="241"/>
        <end position="262"/>
    </location>
</feature>
<keyword evidence="8" id="KW-0625">Polysaccharide transport</keyword>
<evidence type="ECO:0000256" key="13">
    <source>
        <dbReference type="ARBA" id="ARBA00023237"/>
    </source>
</evidence>
<evidence type="ECO:0000259" key="17">
    <source>
        <dbReference type="Pfam" id="PF22461"/>
    </source>
</evidence>
<dbReference type="EMBL" id="FQWQ01000001">
    <property type="protein sequence ID" value="SHG58000.1"/>
    <property type="molecule type" value="Genomic_DNA"/>
</dbReference>
<protein>
    <submittedName>
        <fullName evidence="18">Polysaccharide export outer membrane protein</fullName>
    </submittedName>
</protein>
<keyword evidence="14" id="KW-0449">Lipoprotein</keyword>
<dbReference type="InterPro" id="IPR054765">
    <property type="entry name" value="SLBB_dom"/>
</dbReference>
<keyword evidence="6 15" id="KW-0812">Transmembrane</keyword>
<evidence type="ECO:0000256" key="14">
    <source>
        <dbReference type="ARBA" id="ARBA00023288"/>
    </source>
</evidence>
<dbReference type="Pfam" id="PF22461">
    <property type="entry name" value="SLBB_2"/>
    <property type="match status" value="1"/>
</dbReference>
<accession>A0A1M5KZ95</accession>
<keyword evidence="13" id="KW-0998">Cell outer membrane</keyword>
<keyword evidence="12" id="KW-0564">Palmitate</keyword>
<keyword evidence="5" id="KW-0762">Sugar transport</keyword>